<gene>
    <name evidence="1" type="ORF">AWB68_06510</name>
</gene>
<dbReference type="Proteomes" id="UP000054770">
    <property type="component" value="Unassembled WGS sequence"/>
</dbReference>
<dbReference type="RefSeq" id="WP_160110108.1">
    <property type="nucleotide sequence ID" value="NZ_FCON02000119.1"/>
</dbReference>
<comment type="caution">
    <text evidence="1">The sequence shown here is derived from an EMBL/GenBank/DDBJ whole genome shotgun (WGS) entry which is preliminary data.</text>
</comment>
<organism evidence="1 2">
    <name type="scientific">Caballeronia choica</name>
    <dbReference type="NCBI Taxonomy" id="326476"/>
    <lineage>
        <taxon>Bacteria</taxon>
        <taxon>Pseudomonadati</taxon>
        <taxon>Pseudomonadota</taxon>
        <taxon>Betaproteobacteria</taxon>
        <taxon>Burkholderiales</taxon>
        <taxon>Burkholderiaceae</taxon>
        <taxon>Caballeronia</taxon>
    </lineage>
</organism>
<dbReference type="AlphaFoldDB" id="A0A158KNU6"/>
<reference evidence="1" key="1">
    <citation type="submission" date="2016-01" db="EMBL/GenBank/DDBJ databases">
        <authorList>
            <person name="Peeters C."/>
        </authorList>
    </citation>
    <scope>NUCLEOTIDE SEQUENCE [LARGE SCALE GENOMIC DNA]</scope>
    <source>
        <strain evidence="1">LMG 22940</strain>
    </source>
</reference>
<dbReference type="EMBL" id="FCON02000119">
    <property type="protein sequence ID" value="SAL82419.1"/>
    <property type="molecule type" value="Genomic_DNA"/>
</dbReference>
<accession>A0A158KNU6</accession>
<evidence type="ECO:0000313" key="1">
    <source>
        <dbReference type="EMBL" id="SAL82419.1"/>
    </source>
</evidence>
<proteinExistence type="predicted"/>
<evidence type="ECO:0000313" key="2">
    <source>
        <dbReference type="Proteomes" id="UP000054770"/>
    </source>
</evidence>
<name>A0A158KNU6_9BURK</name>
<protein>
    <submittedName>
        <fullName evidence="1">Uncharacterized protein</fullName>
    </submittedName>
</protein>
<keyword evidence="2" id="KW-1185">Reference proteome</keyword>
<sequence length="45" mass="4530">MGKVIVAAVFVIAIIAGPQIVSDAARSQVEQALSHTTTRTPGPAG</sequence>